<comment type="subcellular location">
    <subcellularLocation>
        <location evidence="1 8">Cell membrane</location>
        <topology evidence="1 8">Multi-pass membrane protein</topology>
    </subcellularLocation>
</comment>
<dbReference type="PROSITE" id="PS50928">
    <property type="entry name" value="ABC_TM1"/>
    <property type="match status" value="1"/>
</dbReference>
<keyword evidence="7 8" id="KW-0472">Membrane</keyword>
<organism evidence="10 11">
    <name type="scientific">Desulfobulbus oligotrophicus</name>
    <dbReference type="NCBI Taxonomy" id="1909699"/>
    <lineage>
        <taxon>Bacteria</taxon>
        <taxon>Pseudomonadati</taxon>
        <taxon>Thermodesulfobacteriota</taxon>
        <taxon>Desulfobulbia</taxon>
        <taxon>Desulfobulbales</taxon>
        <taxon>Desulfobulbaceae</taxon>
        <taxon>Desulfobulbus</taxon>
    </lineage>
</organism>
<dbReference type="PANTHER" id="PTHR42929:SF1">
    <property type="entry name" value="INNER MEMBRANE ABC TRANSPORTER PERMEASE PROTEIN YDCU-RELATED"/>
    <property type="match status" value="1"/>
</dbReference>
<feature type="transmembrane region" description="Helical" evidence="8">
    <location>
        <begin position="151"/>
        <end position="173"/>
    </location>
</feature>
<dbReference type="Proteomes" id="UP000596092">
    <property type="component" value="Chromosome"/>
</dbReference>
<evidence type="ECO:0000256" key="8">
    <source>
        <dbReference type="RuleBase" id="RU363032"/>
    </source>
</evidence>
<feature type="transmembrane region" description="Helical" evidence="8">
    <location>
        <begin position="194"/>
        <end position="224"/>
    </location>
</feature>
<keyword evidence="3 8" id="KW-0813">Transport</keyword>
<evidence type="ECO:0000256" key="2">
    <source>
        <dbReference type="ARBA" id="ARBA00007069"/>
    </source>
</evidence>
<evidence type="ECO:0000256" key="5">
    <source>
        <dbReference type="ARBA" id="ARBA00022692"/>
    </source>
</evidence>
<dbReference type="KEGG" id="dog:HP555_11125"/>
<evidence type="ECO:0000256" key="4">
    <source>
        <dbReference type="ARBA" id="ARBA00022475"/>
    </source>
</evidence>
<gene>
    <name evidence="10" type="ORF">HP555_11125</name>
</gene>
<sequence>MNESLFFRRLLIGTTWTWVLLLALVPYIILLGASWLQPGTDTLVLPTLTKENYSHLLSSTAFTITAESVLLAACTAVLCLAIGYPFAAILANAPAKRQPLLLLLVMIPFWTNSLIRTYALVMLLKADGLINAALIRTGLITEPLQLMYTPFAVFIGLVYTLLPFMILPLYAALKAVDPKLLEAGRDLGASWLQNFLKITIPLTMPGIIAGTMLVFLPALGMFYVSDILGGARTMLLGNYIRDQFLVFRNIPMGSAASITMTLAMGLLLLLYYLATRRSGEKVMQ</sequence>
<evidence type="ECO:0000313" key="10">
    <source>
        <dbReference type="EMBL" id="QQG66380.1"/>
    </source>
</evidence>
<keyword evidence="5 8" id="KW-0812">Transmembrane</keyword>
<dbReference type="CDD" id="cd06261">
    <property type="entry name" value="TM_PBP2"/>
    <property type="match status" value="1"/>
</dbReference>
<dbReference type="RefSeq" id="WP_199262494.1">
    <property type="nucleotide sequence ID" value="NZ_CP054140.1"/>
</dbReference>
<dbReference type="InterPro" id="IPR000515">
    <property type="entry name" value="MetI-like"/>
</dbReference>
<name>A0A7T6ARC3_9BACT</name>
<keyword evidence="4" id="KW-1003">Cell membrane</keyword>
<dbReference type="AlphaFoldDB" id="A0A7T6ARC3"/>
<feature type="transmembrane region" description="Helical" evidence="8">
    <location>
        <begin position="99"/>
        <end position="119"/>
    </location>
</feature>
<accession>A0A7T6ARC3</accession>
<keyword evidence="11" id="KW-1185">Reference proteome</keyword>
<dbReference type="GO" id="GO:0055085">
    <property type="term" value="P:transmembrane transport"/>
    <property type="evidence" value="ECO:0007669"/>
    <property type="project" value="InterPro"/>
</dbReference>
<evidence type="ECO:0000313" key="11">
    <source>
        <dbReference type="Proteomes" id="UP000596092"/>
    </source>
</evidence>
<feature type="domain" description="ABC transmembrane type-1" evidence="9">
    <location>
        <begin position="65"/>
        <end position="271"/>
    </location>
</feature>
<comment type="similarity">
    <text evidence="2">Belongs to the binding-protein-dependent transport system permease family. CysTW subfamily.</text>
</comment>
<evidence type="ECO:0000256" key="1">
    <source>
        <dbReference type="ARBA" id="ARBA00004651"/>
    </source>
</evidence>
<proteinExistence type="inferred from homology"/>
<dbReference type="InterPro" id="IPR035906">
    <property type="entry name" value="MetI-like_sf"/>
</dbReference>
<dbReference type="PANTHER" id="PTHR42929">
    <property type="entry name" value="INNER MEMBRANE ABC TRANSPORTER PERMEASE PROTEIN YDCU-RELATED-RELATED"/>
    <property type="match status" value="1"/>
</dbReference>
<dbReference type="GO" id="GO:0005886">
    <property type="term" value="C:plasma membrane"/>
    <property type="evidence" value="ECO:0007669"/>
    <property type="project" value="UniProtKB-SubCell"/>
</dbReference>
<dbReference type="SUPFAM" id="SSF161098">
    <property type="entry name" value="MetI-like"/>
    <property type="match status" value="1"/>
</dbReference>
<protein>
    <submittedName>
        <fullName evidence="10">ABC transporter permease subunit</fullName>
    </submittedName>
</protein>
<dbReference type="EMBL" id="CP054140">
    <property type="protein sequence ID" value="QQG66380.1"/>
    <property type="molecule type" value="Genomic_DNA"/>
</dbReference>
<dbReference type="Pfam" id="PF00528">
    <property type="entry name" value="BPD_transp_1"/>
    <property type="match status" value="1"/>
</dbReference>
<evidence type="ECO:0000259" key="9">
    <source>
        <dbReference type="PROSITE" id="PS50928"/>
    </source>
</evidence>
<evidence type="ECO:0000256" key="6">
    <source>
        <dbReference type="ARBA" id="ARBA00022989"/>
    </source>
</evidence>
<feature type="transmembrane region" description="Helical" evidence="8">
    <location>
        <begin position="56"/>
        <end position="87"/>
    </location>
</feature>
<evidence type="ECO:0000256" key="7">
    <source>
        <dbReference type="ARBA" id="ARBA00023136"/>
    </source>
</evidence>
<reference evidence="10 11" key="1">
    <citation type="submission" date="2020-05" db="EMBL/GenBank/DDBJ databases">
        <title>Complete genome of Desulfobulbus oligotrophicus.</title>
        <authorList>
            <person name="Podar M."/>
        </authorList>
    </citation>
    <scope>NUCLEOTIDE SEQUENCE [LARGE SCALE GENOMIC DNA]</scope>
    <source>
        <strain evidence="10 11">Prop6</strain>
    </source>
</reference>
<dbReference type="Gene3D" id="1.10.3720.10">
    <property type="entry name" value="MetI-like"/>
    <property type="match status" value="1"/>
</dbReference>
<feature type="transmembrane region" description="Helical" evidence="8">
    <location>
        <begin position="255"/>
        <end position="274"/>
    </location>
</feature>
<keyword evidence="6 8" id="KW-1133">Transmembrane helix</keyword>
<feature type="transmembrane region" description="Helical" evidence="8">
    <location>
        <begin position="12"/>
        <end position="36"/>
    </location>
</feature>
<evidence type="ECO:0000256" key="3">
    <source>
        <dbReference type="ARBA" id="ARBA00022448"/>
    </source>
</evidence>